<reference evidence="2 3" key="1">
    <citation type="submission" date="2020-04" db="EMBL/GenBank/DDBJ databases">
        <title>Perkinsus olseni comparative genomics.</title>
        <authorList>
            <person name="Bogema D.R."/>
        </authorList>
    </citation>
    <scope>NUCLEOTIDE SEQUENCE [LARGE SCALE GENOMIC DNA]</scope>
    <source>
        <strain evidence="2 3">ATCC PRA-207</strain>
    </source>
</reference>
<dbReference type="Proteomes" id="UP000553632">
    <property type="component" value="Unassembled WGS sequence"/>
</dbReference>
<evidence type="ECO:0000313" key="2">
    <source>
        <dbReference type="EMBL" id="KAF4719102.1"/>
    </source>
</evidence>
<accession>A0A7J6RFF0</accession>
<keyword evidence="3" id="KW-1185">Reference proteome</keyword>
<proteinExistence type="predicted"/>
<comment type="caution">
    <text evidence="2">The sequence shown here is derived from an EMBL/GenBank/DDBJ whole genome shotgun (WGS) entry which is preliminary data.</text>
</comment>
<dbReference type="AlphaFoldDB" id="A0A7J6RFF0"/>
<organism evidence="2 3">
    <name type="scientific">Perkinsus olseni</name>
    <name type="common">Perkinsus atlanticus</name>
    <dbReference type="NCBI Taxonomy" id="32597"/>
    <lineage>
        <taxon>Eukaryota</taxon>
        <taxon>Sar</taxon>
        <taxon>Alveolata</taxon>
        <taxon>Perkinsozoa</taxon>
        <taxon>Perkinsea</taxon>
        <taxon>Perkinsida</taxon>
        <taxon>Perkinsidae</taxon>
        <taxon>Perkinsus</taxon>
    </lineage>
</organism>
<evidence type="ECO:0000256" key="1">
    <source>
        <dbReference type="SAM" id="MobiDB-lite"/>
    </source>
</evidence>
<gene>
    <name evidence="2" type="ORF">FOZ63_021763</name>
</gene>
<sequence>MFPLPPSPSPAETVPPKSPDDLPPETSRTTSWRWKKRLAEGGIVKAHSRKRVCRECQRQKDATTGHKQWKGRWWCPAAGEEWEAFRERYCPLAVLKSSVVTELLLLVPSSRRPQVCRCNEAVVIGQVQLAELNSAKAKYNSAKAKYNSAKAKYDSATSH</sequence>
<dbReference type="EMBL" id="JABANO010026111">
    <property type="protein sequence ID" value="KAF4719102.1"/>
    <property type="molecule type" value="Genomic_DNA"/>
</dbReference>
<evidence type="ECO:0000313" key="3">
    <source>
        <dbReference type="Proteomes" id="UP000553632"/>
    </source>
</evidence>
<protein>
    <submittedName>
        <fullName evidence="2">Uncharacterized protein</fullName>
    </submittedName>
</protein>
<name>A0A7J6RFF0_PEROL</name>
<feature type="region of interest" description="Disordered" evidence="1">
    <location>
        <begin position="1"/>
        <end position="31"/>
    </location>
</feature>